<proteinExistence type="predicted"/>
<dbReference type="PANTHER" id="PTHR43796:SF2">
    <property type="entry name" value="CARBOXYNORSPERMIDINE SYNTHASE"/>
    <property type="match status" value="1"/>
</dbReference>
<dbReference type="Proteomes" id="UP000681075">
    <property type="component" value="Unassembled WGS sequence"/>
</dbReference>
<organism evidence="3 4">
    <name type="scientific">Roseiterribacter gracilis</name>
    <dbReference type="NCBI Taxonomy" id="2812848"/>
    <lineage>
        <taxon>Bacteria</taxon>
        <taxon>Pseudomonadati</taxon>
        <taxon>Pseudomonadota</taxon>
        <taxon>Alphaproteobacteria</taxon>
        <taxon>Rhodospirillales</taxon>
        <taxon>Roseiterribacteraceae</taxon>
        <taxon>Roseiterribacter</taxon>
    </lineage>
</organism>
<dbReference type="RefSeq" id="WP_420241226.1">
    <property type="nucleotide sequence ID" value="NZ_BOPV01000001.1"/>
</dbReference>
<feature type="domain" description="Saccharopine dehydrogenase NADP binding" evidence="1">
    <location>
        <begin position="4"/>
        <end position="130"/>
    </location>
</feature>
<name>A0A8S8XAS7_9PROT</name>
<dbReference type="PANTHER" id="PTHR43796">
    <property type="entry name" value="CARBOXYNORSPERMIDINE SYNTHASE"/>
    <property type="match status" value="1"/>
</dbReference>
<evidence type="ECO:0000313" key="3">
    <source>
        <dbReference type="EMBL" id="GIL38256.1"/>
    </source>
</evidence>
<comment type="caution">
    <text evidence="3">The sequence shown here is derived from an EMBL/GenBank/DDBJ whole genome shotgun (WGS) entry which is preliminary data.</text>
</comment>
<gene>
    <name evidence="3" type="ORF">TMPK1_04930</name>
</gene>
<protein>
    <recommendedName>
        <fullName evidence="5">Saccharopine dehydrogenase</fullName>
    </recommendedName>
</protein>
<evidence type="ECO:0008006" key="5">
    <source>
        <dbReference type="Google" id="ProtNLM"/>
    </source>
</evidence>
<dbReference type="SUPFAM" id="SSF51735">
    <property type="entry name" value="NAD(P)-binding Rossmann-fold domains"/>
    <property type="match status" value="1"/>
</dbReference>
<dbReference type="InterPro" id="IPR005097">
    <property type="entry name" value="Sacchrp_dh_NADP-bd"/>
</dbReference>
<sequence>MKLLIVGGYGIFGSRIVELLQDEPRLTILVAGRSLPKARAACAGFKQAQATLVAAQFDRDGDVALQLAALQPDLLIDASGPFQTYGEARYRVVEACLAQRVQYLDLADGADFVAGIADFDAAARAAGVYVLSGVSSFPVLSAAVVRHLAKDLVRVDAIRGGIAPSPFAGVGENVIRAIASYAGQAITLRRDGHETTAYPFTEQMRFTIAPPGRLPLHSRLFSLVDAPEPHVLPQVRTEVDTIWMGAAPVPELLHRALIALAWLVRWNVLRSVLPIAGLMHEATNTVRWGEHRGGMFVEVEGADAAGVARKRSWHLLAEGDDGPLIPSMAVAALVRRALDGDPPPVGARAGLHDLELDAYDRLFASRTIYTGVRDEPAPNAPLYARILGTAWDALPAEIRAMHDFTGAARGHASVERGTSWLARMAGRLMGFPAANADVPVQVQFTERDGTETWTRSFGSETFSSDQFAGRGRSEHLVCERFGPLIFAMALVVDGGTLRLVLRRWSAFGIPLPMWFCPRSNAHEHVEDGKFHFFVEISHPLAGLIVRYRGWLVRQ</sequence>
<dbReference type="EMBL" id="BOPV01000001">
    <property type="protein sequence ID" value="GIL38256.1"/>
    <property type="molecule type" value="Genomic_DNA"/>
</dbReference>
<dbReference type="Gene3D" id="3.40.50.720">
    <property type="entry name" value="NAD(P)-binding Rossmann-like Domain"/>
    <property type="match status" value="1"/>
</dbReference>
<evidence type="ECO:0000313" key="4">
    <source>
        <dbReference type="Proteomes" id="UP000681075"/>
    </source>
</evidence>
<dbReference type="Pfam" id="PF13761">
    <property type="entry name" value="DUF4166"/>
    <property type="match status" value="1"/>
</dbReference>
<evidence type="ECO:0000259" key="2">
    <source>
        <dbReference type="Pfam" id="PF13761"/>
    </source>
</evidence>
<dbReference type="InterPro" id="IPR025311">
    <property type="entry name" value="DUF4166"/>
</dbReference>
<reference evidence="3" key="1">
    <citation type="submission" date="2021-02" db="EMBL/GenBank/DDBJ databases">
        <title>Genome sequence of Rhodospirillales sp. strain TMPK1 isolated from soil.</title>
        <authorList>
            <person name="Nakai R."/>
            <person name="Kusada H."/>
            <person name="Tamaki H."/>
        </authorList>
    </citation>
    <scope>NUCLEOTIDE SEQUENCE</scope>
    <source>
        <strain evidence="3">TMPK1</strain>
    </source>
</reference>
<dbReference type="Pfam" id="PF03435">
    <property type="entry name" value="Sacchrp_dh_NADP"/>
    <property type="match status" value="1"/>
</dbReference>
<dbReference type="AlphaFoldDB" id="A0A8S8XAS7"/>
<evidence type="ECO:0000259" key="1">
    <source>
        <dbReference type="Pfam" id="PF03435"/>
    </source>
</evidence>
<dbReference type="InterPro" id="IPR036291">
    <property type="entry name" value="NAD(P)-bd_dom_sf"/>
</dbReference>
<accession>A0A8S8XAS7</accession>
<feature type="domain" description="DUF4166" evidence="2">
    <location>
        <begin position="394"/>
        <end position="551"/>
    </location>
</feature>
<keyword evidence="4" id="KW-1185">Reference proteome</keyword>